<dbReference type="Gene3D" id="1.10.10.10">
    <property type="entry name" value="Winged helix-like DNA-binding domain superfamily/Winged helix DNA-binding domain"/>
    <property type="match status" value="1"/>
</dbReference>
<sequence length="322" mass="34318">MFVLALIVVHHECVELRQLVYLDAVVRHGGFTRAAEHLRVAQPAVSVQIRRLEAEVGARLLHRTTRTVALTHAGELVLGRARRAMAELDAIRDELAGLSGGLLGRVRIGAIQALDPFDLPAALAAFHRRHPAVELALSSGALRRLLDGLDHGALDLAIGPMPPGLPARYARTPLFTDELVLVTAPDHVLAGTDPLPMAALRDEPFVCLPADSGLRAILDRLAAEAGFTPRVPFETSHLPRLRDLAAHGLGVALVARSVAEAAGPPVAAHTVDPGPQLRPVGLLHRTDTALGAAAEACRSFLARWMARTDLPGPTGTDEDHRP</sequence>
<dbReference type="SUPFAM" id="SSF46785">
    <property type="entry name" value="Winged helix' DNA-binding domain"/>
    <property type="match status" value="1"/>
</dbReference>
<dbReference type="EMBL" id="VIWU01000001">
    <property type="protein sequence ID" value="TWF81623.1"/>
    <property type="molecule type" value="Genomic_DNA"/>
</dbReference>
<dbReference type="Gene3D" id="3.40.190.290">
    <property type="match status" value="1"/>
</dbReference>
<dbReference type="FunFam" id="1.10.10.10:FF:000001">
    <property type="entry name" value="LysR family transcriptional regulator"/>
    <property type="match status" value="1"/>
</dbReference>
<dbReference type="InterPro" id="IPR005119">
    <property type="entry name" value="LysR_subst-bd"/>
</dbReference>
<keyword evidence="7" id="KW-1185">Reference proteome</keyword>
<feature type="domain" description="HTH lysR-type" evidence="5">
    <location>
        <begin position="14"/>
        <end position="71"/>
    </location>
</feature>
<protein>
    <submittedName>
        <fullName evidence="6">LysR family transcriptional regulator</fullName>
    </submittedName>
</protein>
<dbReference type="InterPro" id="IPR036388">
    <property type="entry name" value="WH-like_DNA-bd_sf"/>
</dbReference>
<name>A0A561T3D0_9PSEU</name>
<dbReference type="PRINTS" id="PR00039">
    <property type="entry name" value="HTHLYSR"/>
</dbReference>
<dbReference type="SUPFAM" id="SSF53850">
    <property type="entry name" value="Periplasmic binding protein-like II"/>
    <property type="match status" value="1"/>
</dbReference>
<dbReference type="CDD" id="cd05466">
    <property type="entry name" value="PBP2_LTTR_substrate"/>
    <property type="match status" value="1"/>
</dbReference>
<dbReference type="Proteomes" id="UP000321261">
    <property type="component" value="Unassembled WGS sequence"/>
</dbReference>
<comment type="similarity">
    <text evidence="1">Belongs to the LysR transcriptional regulatory family.</text>
</comment>
<dbReference type="OrthoDB" id="3181812at2"/>
<dbReference type="InterPro" id="IPR036390">
    <property type="entry name" value="WH_DNA-bd_sf"/>
</dbReference>
<evidence type="ECO:0000256" key="1">
    <source>
        <dbReference type="ARBA" id="ARBA00009437"/>
    </source>
</evidence>
<dbReference type="RefSeq" id="WP_147260081.1">
    <property type="nucleotide sequence ID" value="NZ_VIWU01000001.1"/>
</dbReference>
<reference evidence="6 7" key="1">
    <citation type="submission" date="2019-06" db="EMBL/GenBank/DDBJ databases">
        <title>Sequencing the genomes of 1000 actinobacteria strains.</title>
        <authorList>
            <person name="Klenk H.-P."/>
        </authorList>
    </citation>
    <scope>NUCLEOTIDE SEQUENCE [LARGE SCALE GENOMIC DNA]</scope>
    <source>
        <strain evidence="6 7">DSM 45671</strain>
    </source>
</reference>
<dbReference type="GO" id="GO:0003677">
    <property type="term" value="F:DNA binding"/>
    <property type="evidence" value="ECO:0007669"/>
    <property type="project" value="UniProtKB-KW"/>
</dbReference>
<dbReference type="PROSITE" id="PS50931">
    <property type="entry name" value="HTH_LYSR"/>
    <property type="match status" value="1"/>
</dbReference>
<gene>
    <name evidence="6" type="ORF">FHX44_117568</name>
</gene>
<dbReference type="GO" id="GO:0032993">
    <property type="term" value="C:protein-DNA complex"/>
    <property type="evidence" value="ECO:0007669"/>
    <property type="project" value="TreeGrafter"/>
</dbReference>
<dbReference type="PANTHER" id="PTHR30346">
    <property type="entry name" value="TRANSCRIPTIONAL DUAL REGULATOR HCAR-RELATED"/>
    <property type="match status" value="1"/>
</dbReference>
<accession>A0A561T3D0</accession>
<proteinExistence type="inferred from homology"/>
<dbReference type="Pfam" id="PF00126">
    <property type="entry name" value="HTH_1"/>
    <property type="match status" value="1"/>
</dbReference>
<comment type="caution">
    <text evidence="6">The sequence shown here is derived from an EMBL/GenBank/DDBJ whole genome shotgun (WGS) entry which is preliminary data.</text>
</comment>
<dbReference type="PANTHER" id="PTHR30346:SF28">
    <property type="entry name" value="HTH-TYPE TRANSCRIPTIONAL REGULATOR CYNR"/>
    <property type="match status" value="1"/>
</dbReference>
<evidence type="ECO:0000256" key="3">
    <source>
        <dbReference type="ARBA" id="ARBA00023125"/>
    </source>
</evidence>
<evidence type="ECO:0000256" key="4">
    <source>
        <dbReference type="ARBA" id="ARBA00023163"/>
    </source>
</evidence>
<dbReference type="AlphaFoldDB" id="A0A561T3D0"/>
<keyword evidence="4" id="KW-0804">Transcription</keyword>
<keyword evidence="2" id="KW-0805">Transcription regulation</keyword>
<evidence type="ECO:0000256" key="2">
    <source>
        <dbReference type="ARBA" id="ARBA00023015"/>
    </source>
</evidence>
<evidence type="ECO:0000313" key="6">
    <source>
        <dbReference type="EMBL" id="TWF81623.1"/>
    </source>
</evidence>
<evidence type="ECO:0000259" key="5">
    <source>
        <dbReference type="PROSITE" id="PS50931"/>
    </source>
</evidence>
<organism evidence="6 7">
    <name type="scientific">Pseudonocardia hierapolitana</name>
    <dbReference type="NCBI Taxonomy" id="1128676"/>
    <lineage>
        <taxon>Bacteria</taxon>
        <taxon>Bacillati</taxon>
        <taxon>Actinomycetota</taxon>
        <taxon>Actinomycetes</taxon>
        <taxon>Pseudonocardiales</taxon>
        <taxon>Pseudonocardiaceae</taxon>
        <taxon>Pseudonocardia</taxon>
    </lineage>
</organism>
<keyword evidence="3" id="KW-0238">DNA-binding</keyword>
<dbReference type="Pfam" id="PF03466">
    <property type="entry name" value="LysR_substrate"/>
    <property type="match status" value="1"/>
</dbReference>
<dbReference type="GO" id="GO:0003700">
    <property type="term" value="F:DNA-binding transcription factor activity"/>
    <property type="evidence" value="ECO:0007669"/>
    <property type="project" value="InterPro"/>
</dbReference>
<evidence type="ECO:0000313" key="7">
    <source>
        <dbReference type="Proteomes" id="UP000321261"/>
    </source>
</evidence>
<dbReference type="InterPro" id="IPR000847">
    <property type="entry name" value="LysR_HTH_N"/>
</dbReference>